<dbReference type="PANTHER" id="PTHR12103:SF15">
    <property type="entry name" value="CYTOSOLIC PURINE 5'-NUCLEOTIDASE"/>
    <property type="match status" value="1"/>
</dbReference>
<dbReference type="Proteomes" id="UP001174909">
    <property type="component" value="Unassembled WGS sequence"/>
</dbReference>
<evidence type="ECO:0000313" key="7">
    <source>
        <dbReference type="EMBL" id="CAI8009128.1"/>
    </source>
</evidence>
<evidence type="ECO:0000256" key="3">
    <source>
        <dbReference type="ARBA" id="ARBA00022801"/>
    </source>
</evidence>
<dbReference type="InterPro" id="IPR023214">
    <property type="entry name" value="HAD_sf"/>
</dbReference>
<feature type="binding site" evidence="6">
    <location>
        <position position="54"/>
    </location>
    <ligand>
        <name>Mg(2+)</name>
        <dbReference type="ChEBI" id="CHEBI:18420"/>
    </ligand>
</feature>
<dbReference type="CDD" id="cd07522">
    <property type="entry name" value="HAD_cN-II"/>
    <property type="match status" value="1"/>
</dbReference>
<evidence type="ECO:0000256" key="1">
    <source>
        <dbReference type="ARBA" id="ARBA00009589"/>
    </source>
</evidence>
<comment type="similarity">
    <text evidence="1">Belongs to the 5'(3')-deoxyribonucleotidase family.</text>
</comment>
<evidence type="ECO:0000313" key="8">
    <source>
        <dbReference type="Proteomes" id="UP001174909"/>
    </source>
</evidence>
<dbReference type="AlphaFoldDB" id="A0AA35W5Q8"/>
<reference evidence="7" key="1">
    <citation type="submission" date="2023-03" db="EMBL/GenBank/DDBJ databases">
        <authorList>
            <person name="Steffen K."/>
            <person name="Cardenas P."/>
        </authorList>
    </citation>
    <scope>NUCLEOTIDE SEQUENCE</scope>
</reference>
<dbReference type="EMBL" id="CASHTH010000924">
    <property type="protein sequence ID" value="CAI8009128.1"/>
    <property type="molecule type" value="Genomic_DNA"/>
</dbReference>
<feature type="binding site" evidence="6">
    <location>
        <position position="56"/>
    </location>
    <ligand>
        <name>GMP</name>
        <dbReference type="ChEBI" id="CHEBI:58115"/>
    </ligand>
</feature>
<feature type="active site" description="Proton donor" evidence="5">
    <location>
        <position position="56"/>
    </location>
</feature>
<feature type="active site" description="Proton donor" evidence="5">
    <location>
        <position position="54"/>
    </location>
</feature>
<gene>
    <name evidence="7" type="ORF">GBAR_LOCUS6181</name>
</gene>
<keyword evidence="8" id="KW-1185">Reference proteome</keyword>
<dbReference type="Gene3D" id="3.40.50.1000">
    <property type="entry name" value="HAD superfamily/HAD-like"/>
    <property type="match status" value="1"/>
</dbReference>
<dbReference type="InterPro" id="IPR016695">
    <property type="entry name" value="Pur_nucleotidase"/>
</dbReference>
<dbReference type="PANTHER" id="PTHR12103">
    <property type="entry name" value="5'-NUCLEOTIDASE DOMAIN-CONTAINING"/>
    <property type="match status" value="1"/>
</dbReference>
<keyword evidence="3" id="KW-0378">Hydrolase</keyword>
<dbReference type="GO" id="GO:0046872">
    <property type="term" value="F:metal ion binding"/>
    <property type="evidence" value="ECO:0007669"/>
    <property type="project" value="UniProtKB-KW"/>
</dbReference>
<comment type="cofactor">
    <cofactor evidence="6">
        <name>Mg(2+)</name>
        <dbReference type="ChEBI" id="CHEBI:18420"/>
    </cofactor>
    <text evidence="6">Binds 1 Mg(2+) ion per subunit.</text>
</comment>
<name>A0AA35W5Q8_GEOBA</name>
<dbReference type="NCBIfam" id="TIGR02244">
    <property type="entry name" value="HAD-IG-Ncltidse"/>
    <property type="match status" value="1"/>
</dbReference>
<dbReference type="SUPFAM" id="SSF56784">
    <property type="entry name" value="HAD-like"/>
    <property type="match status" value="2"/>
</dbReference>
<dbReference type="InterPro" id="IPR008380">
    <property type="entry name" value="HAD-SF_hydro_IG_5-nucl"/>
</dbReference>
<dbReference type="GO" id="GO:0008253">
    <property type="term" value="F:5'-nucleotidase activity"/>
    <property type="evidence" value="ECO:0007669"/>
    <property type="project" value="TreeGrafter"/>
</dbReference>
<keyword evidence="4 6" id="KW-0460">Magnesium</keyword>
<accession>A0AA35W5Q8</accession>
<comment type="caution">
    <text evidence="7">The sequence shown here is derived from an EMBL/GenBank/DDBJ whole genome shotgun (WGS) entry which is preliminary data.</text>
</comment>
<proteinExistence type="inferred from homology"/>
<evidence type="ECO:0000256" key="4">
    <source>
        <dbReference type="ARBA" id="ARBA00022842"/>
    </source>
</evidence>
<evidence type="ECO:0000256" key="5">
    <source>
        <dbReference type="PIRSR" id="PIRSR017434-1"/>
    </source>
</evidence>
<keyword evidence="2 6" id="KW-0479">Metal-binding</keyword>
<evidence type="ECO:0000256" key="2">
    <source>
        <dbReference type="ARBA" id="ARBA00022723"/>
    </source>
</evidence>
<evidence type="ECO:0000256" key="6">
    <source>
        <dbReference type="PIRSR" id="PIRSR017434-2"/>
    </source>
</evidence>
<feature type="binding site" evidence="6">
    <location>
        <position position="360"/>
    </location>
    <ligand>
        <name>Mg(2+)</name>
        <dbReference type="ChEBI" id="CHEBI:18420"/>
    </ligand>
</feature>
<protein>
    <submittedName>
        <fullName evidence="7">Cytosolic purine 5'-nucleotidase</fullName>
    </submittedName>
</protein>
<dbReference type="InterPro" id="IPR036412">
    <property type="entry name" value="HAD-like_sf"/>
</dbReference>
<sequence length="592" mass="67607">MAESLTDDELVTIVDSYKRKKLNPTSSKTADDRDLRVYVNRSVSMERIKYIGFDMDYTLVEYKSPEYEMLCFDMVVKRLISIGYPPEIAGLKYDPTFPLRGLFFDKQYGNLLKADQFGNILSCFHGFKSLTSAEIRRQYPNKYVQPTDERRIHILYTLFQLPEIYLLAALVDFFENKNRGYTRIEQSPDTHGGVQCGDVLITYQMIWWDVRTSVDWLHVYGDVKEKTVKNLERYVVKDPRLPLCIHKLRSSGMKTFIATNSDYRYTQKIMTHLFDYPEGPDGGPHRRWREYFDHVIVDAKKPRFFEEGSMLREVDEDTASLKLGVFTGALKPGQVYSGGSSGAFCKYTGAKGKEILYVGDHIFGDVIKAKKEQAWRQVFLPVPASIVALSSQDHSVKLIRPVCLFFTLRTFLVLPELKKEVKVWESTQSLFLRLQNLAYILAEVYGSGSGPTDGGVKLPDMNSLRRALKVTSQEMEDSYPSRLGSLLRCGSRLTHFAIMANRFADLYSSSCVNLMRYPSNYLFTAPHQLMVHETNPSDSLPISPALPGTPGLTGKRPRMLTKLPRGMSIVDHDVDLEDDNGIRKRSSHDEVP</sequence>
<dbReference type="Pfam" id="PF05761">
    <property type="entry name" value="5_nucleotid"/>
    <property type="match status" value="2"/>
</dbReference>
<dbReference type="PIRSF" id="PIRSF017434">
    <property type="entry name" value="Purine_5'-nucleotidase"/>
    <property type="match status" value="1"/>
</dbReference>
<organism evidence="7 8">
    <name type="scientific">Geodia barretti</name>
    <name type="common">Barrett's horny sponge</name>
    <dbReference type="NCBI Taxonomy" id="519541"/>
    <lineage>
        <taxon>Eukaryota</taxon>
        <taxon>Metazoa</taxon>
        <taxon>Porifera</taxon>
        <taxon>Demospongiae</taxon>
        <taxon>Heteroscleromorpha</taxon>
        <taxon>Tetractinellida</taxon>
        <taxon>Astrophorina</taxon>
        <taxon>Geodiidae</taxon>
        <taxon>Geodia</taxon>
    </lineage>
</organism>